<dbReference type="CDD" id="cd00609">
    <property type="entry name" value="AAT_like"/>
    <property type="match status" value="1"/>
</dbReference>
<evidence type="ECO:0000256" key="6">
    <source>
        <dbReference type="ARBA" id="ARBA00022898"/>
    </source>
</evidence>
<comment type="cofactor">
    <cofactor evidence="1">
        <name>pyridoxal 5'-phosphate</name>
        <dbReference type="ChEBI" id="CHEBI:597326"/>
    </cofactor>
</comment>
<dbReference type="PANTHER" id="PTHR11879">
    <property type="entry name" value="ASPARTATE AMINOTRANSFERASE"/>
    <property type="match status" value="1"/>
</dbReference>
<protein>
    <submittedName>
        <fullName evidence="8">Aminotransferase class I/II-fold pyridoxal phosphate-dependent enzyme</fullName>
    </submittedName>
</protein>
<dbReference type="OrthoDB" id="9766445at2"/>
<name>A0A410PT91_9FIRM</name>
<evidence type="ECO:0000256" key="1">
    <source>
        <dbReference type="ARBA" id="ARBA00001933"/>
    </source>
</evidence>
<gene>
    <name evidence="8" type="ORF">EQM06_01940</name>
</gene>
<dbReference type="Proteomes" id="UP000287601">
    <property type="component" value="Chromosome"/>
</dbReference>
<dbReference type="Pfam" id="PF00155">
    <property type="entry name" value="Aminotran_1_2"/>
    <property type="match status" value="1"/>
</dbReference>
<dbReference type="GO" id="GO:0030170">
    <property type="term" value="F:pyridoxal phosphate binding"/>
    <property type="evidence" value="ECO:0007669"/>
    <property type="project" value="InterPro"/>
</dbReference>
<dbReference type="SUPFAM" id="SSF53383">
    <property type="entry name" value="PLP-dependent transferases"/>
    <property type="match status" value="1"/>
</dbReference>
<keyword evidence="4 8" id="KW-0032">Aminotransferase</keyword>
<dbReference type="PANTHER" id="PTHR11879:SF22">
    <property type="entry name" value="ASPARTATE AMINOTRANSFERASE, MITOCHONDRIAL"/>
    <property type="match status" value="1"/>
</dbReference>
<comment type="similarity">
    <text evidence="2">Belongs to the class-I pyridoxal-phosphate-dependent aminotransferase family.</text>
</comment>
<evidence type="ECO:0000256" key="2">
    <source>
        <dbReference type="ARBA" id="ARBA00007441"/>
    </source>
</evidence>
<proteinExistence type="inferred from homology"/>
<evidence type="ECO:0000256" key="4">
    <source>
        <dbReference type="ARBA" id="ARBA00022576"/>
    </source>
</evidence>
<dbReference type="RefSeq" id="WP_128744742.1">
    <property type="nucleotide sequence ID" value="NZ_CP035281.1"/>
</dbReference>
<evidence type="ECO:0000256" key="3">
    <source>
        <dbReference type="ARBA" id="ARBA00011738"/>
    </source>
</evidence>
<keyword evidence="5 8" id="KW-0808">Transferase</keyword>
<dbReference type="Gene3D" id="3.90.1150.10">
    <property type="entry name" value="Aspartate Aminotransferase, domain 1"/>
    <property type="match status" value="1"/>
</dbReference>
<keyword evidence="9" id="KW-1185">Reference proteome</keyword>
<dbReference type="InterPro" id="IPR015424">
    <property type="entry name" value="PyrdxlP-dep_Trfase"/>
</dbReference>
<dbReference type="InterPro" id="IPR015421">
    <property type="entry name" value="PyrdxlP-dep_Trfase_major"/>
</dbReference>
<feature type="domain" description="Aminotransferase class I/classII large" evidence="7">
    <location>
        <begin position="39"/>
        <end position="404"/>
    </location>
</feature>
<evidence type="ECO:0000313" key="8">
    <source>
        <dbReference type="EMBL" id="QAT42088.1"/>
    </source>
</evidence>
<dbReference type="InterPro" id="IPR000796">
    <property type="entry name" value="Asp_trans"/>
</dbReference>
<dbReference type="GO" id="GO:0042802">
    <property type="term" value="F:identical protein binding"/>
    <property type="evidence" value="ECO:0007669"/>
    <property type="project" value="TreeGrafter"/>
</dbReference>
<evidence type="ECO:0000256" key="5">
    <source>
        <dbReference type="ARBA" id="ARBA00022679"/>
    </source>
</evidence>
<dbReference type="AlphaFoldDB" id="A0A410PT91"/>
<accession>A0A410PT91</accession>
<dbReference type="GO" id="GO:0008483">
    <property type="term" value="F:transaminase activity"/>
    <property type="evidence" value="ECO:0007669"/>
    <property type="project" value="UniProtKB-KW"/>
</dbReference>
<dbReference type="KEGG" id="amij:EQM06_01940"/>
<dbReference type="InterPro" id="IPR004839">
    <property type="entry name" value="Aminotransferase_I/II_large"/>
</dbReference>
<sequence>MSEFIMAQQNGRNIPLEDKVFGINRLAKEMIAEKGKEAVMNATIGALLSDSKDLVVLSSVVEVLKNLEPADYAEYAPIGGTPEFRTAIKKAAFGKYKPNCFTEAVATPGGTGAIRNAIDNYSKIGDQVLTSDWHWANYDSVANEMGRSVVTYNLFDGEDQFNIAGLKERAEELLAKQESLVIIINTPAHNPTGYSLTLEDWDNLLKAVKGTATPDKKVTLVVDVAYIDFAGDPDEYREFLPKLENLPSNILPIIAYSASKTFTMYGMRCAAMICMTPVKEIAEEFVRVCQFSSRASWSNCTRASMVVLSKIYEDSTLLAKVDQERSFYCDLLLKRGRAFAEEADKVGLRIVPFDAGFFASIPCENSDEINKKLQKEGIFLIPLKKGLRVSIASITEKECRELPAKILAAME</sequence>
<reference evidence="8 9" key="1">
    <citation type="submission" date="2019-01" db="EMBL/GenBank/DDBJ databases">
        <title>Draft genomes of a novel of Aminipila strains.</title>
        <authorList>
            <person name="Ma S."/>
        </authorList>
    </citation>
    <scope>NUCLEOTIDE SEQUENCE [LARGE SCALE GENOMIC DNA]</scope>
    <source>
        <strain evidence="9">JN-39</strain>
    </source>
</reference>
<dbReference type="EMBL" id="CP035281">
    <property type="protein sequence ID" value="QAT42088.1"/>
    <property type="molecule type" value="Genomic_DNA"/>
</dbReference>
<evidence type="ECO:0000313" key="9">
    <source>
        <dbReference type="Proteomes" id="UP000287601"/>
    </source>
</evidence>
<dbReference type="InterPro" id="IPR015422">
    <property type="entry name" value="PyrdxlP-dep_Trfase_small"/>
</dbReference>
<organism evidence="8 9">
    <name type="scientific">Aminipila luticellarii</name>
    <dbReference type="NCBI Taxonomy" id="2507160"/>
    <lineage>
        <taxon>Bacteria</taxon>
        <taxon>Bacillati</taxon>
        <taxon>Bacillota</taxon>
        <taxon>Clostridia</taxon>
        <taxon>Peptostreptococcales</taxon>
        <taxon>Anaerovoracaceae</taxon>
        <taxon>Aminipila</taxon>
    </lineage>
</organism>
<dbReference type="GO" id="GO:0006520">
    <property type="term" value="P:amino acid metabolic process"/>
    <property type="evidence" value="ECO:0007669"/>
    <property type="project" value="InterPro"/>
</dbReference>
<comment type="subunit">
    <text evidence="3">Homodimer.</text>
</comment>
<keyword evidence="6" id="KW-0663">Pyridoxal phosphate</keyword>
<evidence type="ECO:0000259" key="7">
    <source>
        <dbReference type="Pfam" id="PF00155"/>
    </source>
</evidence>
<dbReference type="Gene3D" id="3.40.640.10">
    <property type="entry name" value="Type I PLP-dependent aspartate aminotransferase-like (Major domain)"/>
    <property type="match status" value="1"/>
</dbReference>